<reference evidence="1" key="4">
    <citation type="submission" date="2019-03" db="UniProtKB">
        <authorList>
            <consortium name="EnsemblPlants"/>
        </authorList>
    </citation>
    <scope>IDENTIFICATION</scope>
</reference>
<dbReference type="Gramene" id="AET7Gv20841800.3">
    <property type="protein sequence ID" value="AET7Gv20841800.3"/>
    <property type="gene ID" value="AET7Gv20841800"/>
</dbReference>
<organism evidence="1 2">
    <name type="scientific">Aegilops tauschii subsp. strangulata</name>
    <name type="common">Goatgrass</name>
    <dbReference type="NCBI Taxonomy" id="200361"/>
    <lineage>
        <taxon>Eukaryota</taxon>
        <taxon>Viridiplantae</taxon>
        <taxon>Streptophyta</taxon>
        <taxon>Embryophyta</taxon>
        <taxon>Tracheophyta</taxon>
        <taxon>Spermatophyta</taxon>
        <taxon>Magnoliopsida</taxon>
        <taxon>Liliopsida</taxon>
        <taxon>Poales</taxon>
        <taxon>Poaceae</taxon>
        <taxon>BOP clade</taxon>
        <taxon>Pooideae</taxon>
        <taxon>Triticodae</taxon>
        <taxon>Triticeae</taxon>
        <taxon>Triticinae</taxon>
        <taxon>Aegilops</taxon>
    </lineage>
</organism>
<keyword evidence="2" id="KW-1185">Reference proteome</keyword>
<reference evidence="2" key="2">
    <citation type="journal article" date="2017" name="Nat. Plants">
        <title>The Aegilops tauschii genome reveals multiple impacts of transposons.</title>
        <authorList>
            <person name="Zhao G."/>
            <person name="Zou C."/>
            <person name="Li K."/>
            <person name="Wang K."/>
            <person name="Li T."/>
            <person name="Gao L."/>
            <person name="Zhang X."/>
            <person name="Wang H."/>
            <person name="Yang Z."/>
            <person name="Liu X."/>
            <person name="Jiang W."/>
            <person name="Mao L."/>
            <person name="Kong X."/>
            <person name="Jiao Y."/>
            <person name="Jia J."/>
        </authorList>
    </citation>
    <scope>NUCLEOTIDE SEQUENCE [LARGE SCALE GENOMIC DNA]</scope>
    <source>
        <strain evidence="2">cv. AL8/78</strain>
    </source>
</reference>
<reference evidence="2" key="1">
    <citation type="journal article" date="2014" name="Science">
        <title>Ancient hybridizations among the ancestral genomes of bread wheat.</title>
        <authorList>
            <consortium name="International Wheat Genome Sequencing Consortium,"/>
            <person name="Marcussen T."/>
            <person name="Sandve S.R."/>
            <person name="Heier L."/>
            <person name="Spannagl M."/>
            <person name="Pfeifer M."/>
            <person name="Jakobsen K.S."/>
            <person name="Wulff B.B."/>
            <person name="Steuernagel B."/>
            <person name="Mayer K.F."/>
            <person name="Olsen O.A."/>
        </authorList>
    </citation>
    <scope>NUCLEOTIDE SEQUENCE [LARGE SCALE GENOMIC DNA]</scope>
    <source>
        <strain evidence="2">cv. AL8/78</strain>
    </source>
</reference>
<dbReference type="EnsemblPlants" id="AET7Gv20841800.3">
    <property type="protein sequence ID" value="AET7Gv20841800.3"/>
    <property type="gene ID" value="AET7Gv20841800"/>
</dbReference>
<reference evidence="1" key="3">
    <citation type="journal article" date="2017" name="Nature">
        <title>Genome sequence of the progenitor of the wheat D genome Aegilops tauschii.</title>
        <authorList>
            <person name="Luo M.C."/>
            <person name="Gu Y.Q."/>
            <person name="Puiu D."/>
            <person name="Wang H."/>
            <person name="Twardziok S.O."/>
            <person name="Deal K.R."/>
            <person name="Huo N."/>
            <person name="Zhu T."/>
            <person name="Wang L."/>
            <person name="Wang Y."/>
            <person name="McGuire P.E."/>
            <person name="Liu S."/>
            <person name="Long H."/>
            <person name="Ramasamy R.K."/>
            <person name="Rodriguez J.C."/>
            <person name="Van S.L."/>
            <person name="Yuan L."/>
            <person name="Wang Z."/>
            <person name="Xia Z."/>
            <person name="Xiao L."/>
            <person name="Anderson O.D."/>
            <person name="Ouyang S."/>
            <person name="Liang Y."/>
            <person name="Zimin A.V."/>
            <person name="Pertea G."/>
            <person name="Qi P."/>
            <person name="Bennetzen J.L."/>
            <person name="Dai X."/>
            <person name="Dawson M.W."/>
            <person name="Muller H.G."/>
            <person name="Kugler K."/>
            <person name="Rivarola-Duarte L."/>
            <person name="Spannagl M."/>
            <person name="Mayer K.F.X."/>
            <person name="Lu F.H."/>
            <person name="Bevan M.W."/>
            <person name="Leroy P."/>
            <person name="Li P."/>
            <person name="You F.M."/>
            <person name="Sun Q."/>
            <person name="Liu Z."/>
            <person name="Lyons E."/>
            <person name="Wicker T."/>
            <person name="Salzberg S.L."/>
            <person name="Devos K.M."/>
            <person name="Dvorak J."/>
        </authorList>
    </citation>
    <scope>NUCLEOTIDE SEQUENCE [LARGE SCALE GENOMIC DNA]</scope>
    <source>
        <strain evidence="1">cv. AL8/78</strain>
    </source>
</reference>
<accession>A0A453S6L0</accession>
<evidence type="ECO:0008006" key="3">
    <source>
        <dbReference type="Google" id="ProtNLM"/>
    </source>
</evidence>
<dbReference type="AlphaFoldDB" id="A0A453S6L0"/>
<reference evidence="1" key="5">
    <citation type="journal article" date="2021" name="G3 (Bethesda)">
        <title>Aegilops tauschii genome assembly Aet v5.0 features greater sequence contiguity and improved annotation.</title>
        <authorList>
            <person name="Wang L."/>
            <person name="Zhu T."/>
            <person name="Rodriguez J.C."/>
            <person name="Deal K.R."/>
            <person name="Dubcovsky J."/>
            <person name="McGuire P.E."/>
            <person name="Lux T."/>
            <person name="Spannagl M."/>
            <person name="Mayer K.F.X."/>
            <person name="Baldrich P."/>
            <person name="Meyers B.C."/>
            <person name="Huo N."/>
            <person name="Gu Y.Q."/>
            <person name="Zhou H."/>
            <person name="Devos K.M."/>
            <person name="Bennetzen J.L."/>
            <person name="Unver T."/>
            <person name="Budak H."/>
            <person name="Gulick P.J."/>
            <person name="Galiba G."/>
            <person name="Kalapos B."/>
            <person name="Nelson D.R."/>
            <person name="Li P."/>
            <person name="You F.M."/>
            <person name="Luo M.C."/>
            <person name="Dvorak J."/>
        </authorList>
    </citation>
    <scope>NUCLEOTIDE SEQUENCE [LARGE SCALE GENOMIC DNA]</scope>
    <source>
        <strain evidence="1">cv. AL8/78</strain>
    </source>
</reference>
<evidence type="ECO:0000313" key="1">
    <source>
        <dbReference type="EnsemblPlants" id="AET7Gv20841800.3"/>
    </source>
</evidence>
<proteinExistence type="predicted"/>
<protein>
    <recommendedName>
        <fullName evidence="3">Reverse transcriptase zinc-binding domain-containing protein</fullName>
    </recommendedName>
</protein>
<evidence type="ECO:0000313" key="2">
    <source>
        <dbReference type="Proteomes" id="UP000015105"/>
    </source>
</evidence>
<name>A0A453S6L0_AEGTS</name>
<dbReference type="Proteomes" id="UP000015105">
    <property type="component" value="Chromosome 7D"/>
</dbReference>
<sequence length="88" mass="10222">MQLGNGTEALFWEDRWIAGRSVREIAPLLYACIPKRRHKLRTIADGLEDNRWARDIQGTVGIHEIGQYLQLWHRIEGTTLSVEPDRLI</sequence>